<reference evidence="1 2" key="1">
    <citation type="journal article" date="2013" name="Genome Biol. Evol.">
        <title>Genomic Diversity of "Deep Ecotype" Alteromonas macleodii Isolates: Evidence for Pan-Mediterranean Clonal Frames.</title>
        <authorList>
            <person name="Lopez-Perez M."/>
            <person name="Gonzaga A."/>
            <person name="Rodriguez-Valera F."/>
        </authorList>
    </citation>
    <scope>NUCLEOTIDE SEQUENCE [LARGE SCALE GENOMIC DNA]</scope>
    <source>
        <strain evidence="2">'English Channel 615'</strain>
        <plasmid evidence="2">Plasmid</plasmid>
    </source>
</reference>
<dbReference type="AlphaFoldDB" id="S5AI98"/>
<dbReference type="BioCyc" id="AMAC1300253:G12YX-3484-MONOMER"/>
<dbReference type="KEGG" id="amh:I633_22071"/>
<evidence type="ECO:0000313" key="1">
    <source>
        <dbReference type="EMBL" id="AGP79837.1"/>
    </source>
</evidence>
<dbReference type="EMBL" id="CP004847">
    <property type="protein sequence ID" value="AGP79837.1"/>
    <property type="molecule type" value="Genomic_DNA"/>
</dbReference>
<geneLocation type="plasmid" evidence="1">
    <name>unnamed</name>
</geneLocation>
<dbReference type="Proteomes" id="UP000014909">
    <property type="component" value="Plasmid unnamed"/>
</dbReference>
<proteinExistence type="predicted"/>
<dbReference type="HOGENOM" id="CLU_796054_0_0_6"/>
<keyword evidence="1" id="KW-0614">Plasmid</keyword>
<organism evidence="1 2">
    <name type="scientific">Alteromonas mediterranea 615</name>
    <dbReference type="NCBI Taxonomy" id="1300253"/>
    <lineage>
        <taxon>Bacteria</taxon>
        <taxon>Pseudomonadati</taxon>
        <taxon>Pseudomonadota</taxon>
        <taxon>Gammaproteobacteria</taxon>
        <taxon>Alteromonadales</taxon>
        <taxon>Alteromonadaceae</taxon>
        <taxon>Alteromonas/Salinimonas group</taxon>
        <taxon>Alteromonas</taxon>
    </lineage>
</organism>
<sequence length="348" mass="39910">MDALESKKSSYQNAMRTLDRMTKPNWITFVDYKKKVGRRTAYYRFVIEKHAEDSFKVREFRYNLPNAPYICMTLSHKTYHNLFTANERVEHLMSLMDIEGGEFINKQHGEAIDLFGKPFTGNRLIPVSAEEITSFLPASHTAQRIKGGLHVYVKVDSMGNTSVQDTNHVNLPIGENNIEHPGISCFLETLMLPISFRGAFIEGFLDGDEFTVVDADFIGNKYIGGMPWIERSAIIECIIEHASNVSFKVKFAAPIDISDIAYSDDDFFIIRAKSSLFIQREQSLSKRPRFLCKTPVNVEAVKRKGNLTTFISNDDEEKEFELPDSYLPLNPHYENYHISFNKNSRAYI</sequence>
<dbReference type="PATRIC" id="fig|1300253.3.peg.4604"/>
<gene>
    <name evidence="1" type="ORF">I633_22071</name>
</gene>
<evidence type="ECO:0000313" key="2">
    <source>
        <dbReference type="Proteomes" id="UP000014909"/>
    </source>
</evidence>
<accession>S5AI98</accession>
<name>S5AI98_9ALTE</name>
<protein>
    <submittedName>
        <fullName evidence="1">Uncharacterized protein</fullName>
    </submittedName>
</protein>